<sequence>MQKVGLTYTQARDELRNNTQAMTAFHRHRYEFTLASKSPSIRDFLTYIPYILHYNQPGMKFYEPHAACGVANFLVNKEIFADFSDYVAYNASLLEAPKATPIQGIYVMGSVTSVTFTSDSDIDLWVIVEPNLEASSRKALYAKLKQISSWFQATYNIEVSFYLVDTNHLLYNRHNNQYLNEGGIREKVFLLDEFYRSATKIAGKWILWYFLPELKGYSYQEVKQAYIDFGLINPVDWIDFGGMELTHLSRQAFYATSLWLIYKGLHNPFKSFIKICLLEAYFSEFPNTDLVSVQMKKSILKGYEHKASNQEVLALWQKIYQNQELEPYVHSHLHYDAYELVLTKVMQYLILINDTERAYLVFTSFLLKVHKHFAPSLQNIMRGLKIEESDAVDYLLEHLDSPDSFIHVPRDLRVMTVRLRNKFASYISLVDVKLALRFRYWHIGELVKYNNNYKRALIKTYMQLYNFMMNSLVNPQEMKISFADHQELREIERTVSSLFVNHRNQIKIYNQYPELDLTESYLYFGYFTGKEHEVVWYVVNIDKNNPGSNPERKHIEVNYDFISLVCWCYFNGLITNKTQLQLKQNPYYSQEFLINLIKGLRKKVDVRSYLSRLSRRVSDYLFVDNLPNLFNEKIWSEQELVVDNSTDQQVNYVRQVEQLFHQEYPEVLAKYQSDNTTKPGTLNAQEVEELDSILTKVSLNETQQAEQDFLAPQVLLEGEEVAQELASQEANPWTTPSRLEPSFTLTTGQSSLLHWQEIAPKPLVLGARETTPSNFNLAKGDNYLVSLAANLQQLDPSTYLGRHEYLRRRIRGVAHASPVPGKSWNPALYQSVHAFVYMPHSEGQITQPGNKPALLMKSLLSFFYNFSDFAQLNYFTSYQSLPHYQVYAPQLSLAAQGFKLKNYLPDLAHAGYTVKVLSLAKPQLGKVQAGVTRALVAKVQDTYSKERDSLMPIKWQVMDKSPFSHAVSQLWHSPDQISSQSGFTSFNLEQIDRQTQVKAPEAEFFSSVMHKARLHAAKLDRKLWGLFNLPPSILPIRTFGQHPGSGELTAIASRLHLDLRDYFGIQHLYKQQVSTSAITDIATLLYAAVENDQLSLDQAKQQQQWQATLRQIRAKALQLAHLQAPPLTYTLGQGYISDSQPQHIENYVANQQIELYEKQFASLVAFAQGKAVYFTAQYQYFPEYDIYWYSPRRKANKHSLELQDLDTLTLPVQGKLHWFNYSPQVLGKMLQAFSRQTIENRNYMNYLGNLMYARVKLSLTDKEQGRVYHQNLRYLTEDYLLMELGEQVQPNLGEKLELNFIAPEHASFPEMMPKFVGAGKGIMSLSVVMDPEAQGKLKLDDSLTALTQAARLEKDKRASNNEQSSDRLNMYLNILGQEANRPLVVDDNFDFTGEKSYRLTTAVTHDEPPLPPGYEEEELEDTTPHTREEKLNYLLEHTPARMDPVIEAYANAQGRVNKVTISPSLGGRNLISLASIIGTYLGEECSDMDIVQRYDQPDLYAAQDNSIMRNRRLEIANHLLNHLDNFAQQKLEMPHAHKVSEQESVSITTMNHMARIFTLAHLKDQEEIATAYVLVKYRDLNQESVNVLLHSLEQLDLNVAGVVGDFVEYLSLVYITRVGTYRNIRFTGKNAFTNLQRYFQTHLSTSSLPSISLHKLNGPDVQGINQLLLKALNSQLEIWLRQEQTKPLALDYQAQRREFMRLYQVTNSTLPGTLAYYEQKVKLLQKPGVMQIFVQPIEDENKVSYHLYLSTPEQELTTYYNAVGSLGQMLPAALWTVYPQVSKSLLQLEVYVLEANTQVLNPSSLTQVNAWSKILGQEL</sequence>
<evidence type="ECO:0000313" key="3">
    <source>
        <dbReference type="EMBL" id="RIY33589.1"/>
    </source>
</evidence>
<dbReference type="RefSeq" id="WP_119496534.1">
    <property type="nucleotide sequence ID" value="NZ_NRJH01000013.1"/>
</dbReference>
<reference evidence="3 4" key="1">
    <citation type="submission" date="2017-08" db="EMBL/GenBank/DDBJ databases">
        <title>Reclassification of Bisgaard taxon 37 and 44.</title>
        <authorList>
            <person name="Christensen H."/>
        </authorList>
    </citation>
    <scope>NUCLEOTIDE SEQUENCE [LARGE SCALE GENOMIC DNA]</scope>
    <source>
        <strain evidence="3 4">B96_4</strain>
    </source>
</reference>
<feature type="region of interest" description="Disordered" evidence="1">
    <location>
        <begin position="1403"/>
        <end position="1423"/>
    </location>
</feature>
<evidence type="ECO:0000256" key="1">
    <source>
        <dbReference type="SAM" id="MobiDB-lite"/>
    </source>
</evidence>
<proteinExistence type="predicted"/>
<dbReference type="InterPro" id="IPR024685">
    <property type="entry name" value="Adenylate_cyclase_1_N"/>
</dbReference>
<name>A0A3A1Y8Q5_9GAMM</name>
<protein>
    <recommendedName>
        <fullName evidence="2">Adenylate cyclase class-I N-terminal domain-containing protein</fullName>
    </recommendedName>
</protein>
<keyword evidence="4" id="KW-1185">Reference proteome</keyword>
<dbReference type="Pfam" id="PF01295">
    <property type="entry name" value="Adenylate_cycl"/>
    <property type="match status" value="2"/>
</dbReference>
<feature type="domain" description="Adenylate cyclase class-I N-terminal" evidence="2">
    <location>
        <begin position="17"/>
        <end position="209"/>
    </location>
</feature>
<dbReference type="PANTHER" id="PTHR38760:SF1">
    <property type="entry name" value="ADENYLATE CYCLASE"/>
    <property type="match status" value="1"/>
</dbReference>
<gene>
    <name evidence="3" type="ORF">CJP74_01610</name>
</gene>
<dbReference type="PANTHER" id="PTHR38760">
    <property type="entry name" value="ADENYLATE CYCLASE"/>
    <property type="match status" value="1"/>
</dbReference>
<dbReference type="GO" id="GO:0006171">
    <property type="term" value="P:cAMP biosynthetic process"/>
    <property type="evidence" value="ECO:0007669"/>
    <property type="project" value="InterPro"/>
</dbReference>
<dbReference type="InterPro" id="IPR000274">
    <property type="entry name" value="Adenylate_cyclase_1"/>
</dbReference>
<evidence type="ECO:0000259" key="2">
    <source>
        <dbReference type="Pfam" id="PF12633"/>
    </source>
</evidence>
<dbReference type="EMBL" id="NRJH01000013">
    <property type="protein sequence ID" value="RIY33589.1"/>
    <property type="molecule type" value="Genomic_DNA"/>
</dbReference>
<dbReference type="Gene3D" id="3.30.460.10">
    <property type="entry name" value="Beta Polymerase, domain 2"/>
    <property type="match status" value="1"/>
</dbReference>
<dbReference type="InterPro" id="IPR043519">
    <property type="entry name" value="NT_sf"/>
</dbReference>
<dbReference type="Proteomes" id="UP000266258">
    <property type="component" value="Unassembled WGS sequence"/>
</dbReference>
<organism evidence="3 4">
    <name type="scientific">Psittacicella melopsittaci</name>
    <dbReference type="NCBI Taxonomy" id="2028576"/>
    <lineage>
        <taxon>Bacteria</taxon>
        <taxon>Pseudomonadati</taxon>
        <taxon>Pseudomonadota</taxon>
        <taxon>Gammaproteobacteria</taxon>
        <taxon>Pasteurellales</taxon>
        <taxon>Psittacicellaceae</taxon>
        <taxon>Psittacicella</taxon>
    </lineage>
</organism>
<dbReference type="CDD" id="cd05403">
    <property type="entry name" value="NT_KNTase_like"/>
    <property type="match status" value="1"/>
</dbReference>
<dbReference type="SUPFAM" id="SSF81301">
    <property type="entry name" value="Nucleotidyltransferase"/>
    <property type="match status" value="1"/>
</dbReference>
<accession>A0A3A1Y8Q5</accession>
<evidence type="ECO:0000313" key="4">
    <source>
        <dbReference type="Proteomes" id="UP000266258"/>
    </source>
</evidence>
<dbReference type="Pfam" id="PF12633">
    <property type="entry name" value="Adenyl_cycl_N"/>
    <property type="match status" value="1"/>
</dbReference>
<dbReference type="GO" id="GO:0004016">
    <property type="term" value="F:adenylate cyclase activity"/>
    <property type="evidence" value="ECO:0007669"/>
    <property type="project" value="InterPro"/>
</dbReference>
<comment type="caution">
    <text evidence="3">The sequence shown here is derived from an EMBL/GenBank/DDBJ whole genome shotgun (WGS) entry which is preliminary data.</text>
</comment>
<dbReference type="OrthoDB" id="5571448at2"/>